<evidence type="ECO:0000256" key="2">
    <source>
        <dbReference type="SAM" id="Phobius"/>
    </source>
</evidence>
<evidence type="ECO:0000259" key="3">
    <source>
        <dbReference type="Pfam" id="PF07158"/>
    </source>
</evidence>
<evidence type="ECO:0000313" key="4">
    <source>
        <dbReference type="EMBL" id="PQP22532.1"/>
    </source>
</evidence>
<proteinExistence type="predicted"/>
<dbReference type="RefSeq" id="WP_105418134.1">
    <property type="nucleotide sequence ID" value="NZ_PUIO01000031.1"/>
</dbReference>
<protein>
    <submittedName>
        <fullName evidence="4">C4-dicarboxylate ABC transporter</fullName>
    </submittedName>
</protein>
<feature type="transmembrane region" description="Helical" evidence="2">
    <location>
        <begin position="252"/>
        <end position="285"/>
    </location>
</feature>
<keyword evidence="2" id="KW-0472">Membrane</keyword>
<evidence type="ECO:0000256" key="1">
    <source>
        <dbReference type="SAM" id="MobiDB-lite"/>
    </source>
</evidence>
<feature type="transmembrane region" description="Helical" evidence="2">
    <location>
        <begin position="7"/>
        <end position="35"/>
    </location>
</feature>
<feature type="transmembrane region" description="Helical" evidence="2">
    <location>
        <begin position="171"/>
        <end position="192"/>
    </location>
</feature>
<reference evidence="5" key="1">
    <citation type="submission" date="2018-02" db="EMBL/GenBank/DDBJ databases">
        <title>Draft genome sequencing of Rhodococcus opacus KU647198.</title>
        <authorList>
            <person name="Zheng B.-X."/>
        </authorList>
    </citation>
    <scope>NUCLEOTIDE SEQUENCE [LARGE SCALE GENOMIC DNA]</scope>
    <source>
        <strain evidence="5">04-OD7</strain>
    </source>
</reference>
<feature type="transmembrane region" description="Helical" evidence="2">
    <location>
        <begin position="137"/>
        <end position="159"/>
    </location>
</feature>
<accession>A0A2S8J7M1</accession>
<feature type="transmembrane region" description="Helical" evidence="2">
    <location>
        <begin position="55"/>
        <end position="79"/>
    </location>
</feature>
<keyword evidence="2" id="KW-0812">Transmembrane</keyword>
<dbReference type="InterPro" id="IPR009827">
    <property type="entry name" value="MatC_N"/>
</dbReference>
<evidence type="ECO:0000313" key="5">
    <source>
        <dbReference type="Proteomes" id="UP000239290"/>
    </source>
</evidence>
<feature type="transmembrane region" description="Helical" evidence="2">
    <location>
        <begin position="335"/>
        <end position="362"/>
    </location>
</feature>
<gene>
    <name evidence="4" type="ORF">C5613_24070</name>
</gene>
<comment type="caution">
    <text evidence="4">The sequence shown here is derived from an EMBL/GenBank/DDBJ whole genome shotgun (WGS) entry which is preliminary data.</text>
</comment>
<feature type="transmembrane region" description="Helical" evidence="2">
    <location>
        <begin position="91"/>
        <end position="117"/>
    </location>
</feature>
<feature type="domain" description="Dicarboxylate carrier MatC N-terminal" evidence="3">
    <location>
        <begin position="5"/>
        <end position="144"/>
    </location>
</feature>
<feature type="region of interest" description="Disordered" evidence="1">
    <location>
        <begin position="207"/>
        <end position="230"/>
    </location>
</feature>
<keyword evidence="2" id="KW-1133">Transmembrane helix</keyword>
<feature type="transmembrane region" description="Helical" evidence="2">
    <location>
        <begin position="369"/>
        <end position="390"/>
    </location>
</feature>
<feature type="transmembrane region" description="Helical" evidence="2">
    <location>
        <begin position="418"/>
        <end position="439"/>
    </location>
</feature>
<dbReference type="Pfam" id="PF07158">
    <property type="entry name" value="MatC_N"/>
    <property type="match status" value="1"/>
</dbReference>
<sequence>MVYAISILALVLIFTIATKVPINMGILAFAGAFLVGGWVSGIPIDDIIDAFPGDIFLIVAGITLLFAIAKANGTINIIVESALRLVHGRRWALVWMMFLLSGALMALGSPMAAGMLAPIAMRLAGKKKINPLLMGMAINHGALGCAFSPITIYGAFVNGLIKSAGYEANPLLLFIVPFALNTLFLAVLFAIYGRDLIHELPEDRDEITGTGASSGAPTRPHPSPGSGTASATAVLPDIDVIGRTPFNRERVATLIGILLLAVGSVAFNVDVGVSSICISTVLLLMAPKKMPRIEDKVAWPAVVLVCGMLTYMTVLKQNGTLDFLGDAATHLGSPLAAALILLYAAAIISAVGSSIGTLGIALPLAAPMLAAGELGALGFIIALAFASTVVDVSPFATNGSIVVAEADVEDRQRFQRSVLAYCGLVVLLAPLVAWALIVVPTSL</sequence>
<name>A0A2S8J7M1_RHOOP</name>
<dbReference type="Proteomes" id="UP000239290">
    <property type="component" value="Unassembled WGS sequence"/>
</dbReference>
<dbReference type="EMBL" id="PUIO01000031">
    <property type="protein sequence ID" value="PQP22532.1"/>
    <property type="molecule type" value="Genomic_DNA"/>
</dbReference>
<dbReference type="AlphaFoldDB" id="A0A2S8J7M1"/>
<feature type="transmembrane region" description="Helical" evidence="2">
    <location>
        <begin position="297"/>
        <end position="315"/>
    </location>
</feature>
<organism evidence="4 5">
    <name type="scientific">Rhodococcus opacus</name>
    <name type="common">Nocardia opaca</name>
    <dbReference type="NCBI Taxonomy" id="37919"/>
    <lineage>
        <taxon>Bacteria</taxon>
        <taxon>Bacillati</taxon>
        <taxon>Actinomycetota</taxon>
        <taxon>Actinomycetes</taxon>
        <taxon>Mycobacteriales</taxon>
        <taxon>Nocardiaceae</taxon>
        <taxon>Rhodococcus</taxon>
    </lineage>
</organism>